<evidence type="ECO:0000256" key="1">
    <source>
        <dbReference type="SAM" id="Phobius"/>
    </source>
</evidence>
<feature type="transmembrane region" description="Helical" evidence="1">
    <location>
        <begin position="20"/>
        <end position="38"/>
    </location>
</feature>
<feature type="transmembrane region" description="Helical" evidence="1">
    <location>
        <begin position="45"/>
        <end position="65"/>
    </location>
</feature>
<dbReference type="OrthoDB" id="5420247at2759"/>
<dbReference type="PROSITE" id="PS51257">
    <property type="entry name" value="PROKAR_LIPOPROTEIN"/>
    <property type="match status" value="1"/>
</dbReference>
<sequence length="201" mass="22917">MRANEEKWPTEPDALALEAWSQDFLVGALVILACVTFANTRRGILLHKFILIEIICGMPHGTFIFVPAPGYSWYLSSTGILLQVSWCMHNVVAWMKNNPFLSRKVSWLYIDTVVLSFAYWIVECDPWWVFTVVTLLYNIQRRYELSMKDIIRVSPRFAVLLMSMCISLIFTILDILSVTSVIASDLTVGLKQSILEVGYGV</sequence>
<proteinExistence type="predicted"/>
<comment type="caution">
    <text evidence="2">The sequence shown here is derived from an EMBL/GenBank/DDBJ whole genome shotgun (WGS) entry which is preliminary data.</text>
</comment>
<keyword evidence="1" id="KW-1133">Transmembrane helix</keyword>
<feature type="transmembrane region" description="Helical" evidence="1">
    <location>
        <begin position="127"/>
        <end position="145"/>
    </location>
</feature>
<keyword evidence="1" id="KW-0812">Transmembrane</keyword>
<keyword evidence="1" id="KW-0472">Membrane</keyword>
<organism evidence="2 3">
    <name type="scientific">Rhizodiscina lignyota</name>
    <dbReference type="NCBI Taxonomy" id="1504668"/>
    <lineage>
        <taxon>Eukaryota</taxon>
        <taxon>Fungi</taxon>
        <taxon>Dikarya</taxon>
        <taxon>Ascomycota</taxon>
        <taxon>Pezizomycotina</taxon>
        <taxon>Dothideomycetes</taxon>
        <taxon>Pleosporomycetidae</taxon>
        <taxon>Aulographales</taxon>
        <taxon>Rhizodiscinaceae</taxon>
        <taxon>Rhizodiscina</taxon>
    </lineage>
</organism>
<reference evidence="2" key="1">
    <citation type="journal article" date="2020" name="Stud. Mycol.">
        <title>101 Dothideomycetes genomes: a test case for predicting lifestyles and emergence of pathogens.</title>
        <authorList>
            <person name="Haridas S."/>
            <person name="Albert R."/>
            <person name="Binder M."/>
            <person name="Bloem J."/>
            <person name="Labutti K."/>
            <person name="Salamov A."/>
            <person name="Andreopoulos B."/>
            <person name="Baker S."/>
            <person name="Barry K."/>
            <person name="Bills G."/>
            <person name="Bluhm B."/>
            <person name="Cannon C."/>
            <person name="Castanera R."/>
            <person name="Culley D."/>
            <person name="Daum C."/>
            <person name="Ezra D."/>
            <person name="Gonzalez J."/>
            <person name="Henrissat B."/>
            <person name="Kuo A."/>
            <person name="Liang C."/>
            <person name="Lipzen A."/>
            <person name="Lutzoni F."/>
            <person name="Magnuson J."/>
            <person name="Mondo S."/>
            <person name="Nolan M."/>
            <person name="Ohm R."/>
            <person name="Pangilinan J."/>
            <person name="Park H.-J."/>
            <person name="Ramirez L."/>
            <person name="Alfaro M."/>
            <person name="Sun H."/>
            <person name="Tritt A."/>
            <person name="Yoshinaga Y."/>
            <person name="Zwiers L.-H."/>
            <person name="Turgeon B."/>
            <person name="Goodwin S."/>
            <person name="Spatafora J."/>
            <person name="Crous P."/>
            <person name="Grigoriev I."/>
        </authorList>
    </citation>
    <scope>NUCLEOTIDE SEQUENCE</scope>
    <source>
        <strain evidence="2">CBS 133067</strain>
    </source>
</reference>
<gene>
    <name evidence="2" type="ORF">NA57DRAFT_72694</name>
</gene>
<evidence type="ECO:0000313" key="3">
    <source>
        <dbReference type="Proteomes" id="UP000799772"/>
    </source>
</evidence>
<dbReference type="Proteomes" id="UP000799772">
    <property type="component" value="Unassembled WGS sequence"/>
</dbReference>
<dbReference type="EMBL" id="ML978123">
    <property type="protein sequence ID" value="KAF2101252.1"/>
    <property type="molecule type" value="Genomic_DNA"/>
</dbReference>
<dbReference type="AlphaFoldDB" id="A0A9P4IMN5"/>
<feature type="transmembrane region" description="Helical" evidence="1">
    <location>
        <begin position="157"/>
        <end position="183"/>
    </location>
</feature>
<keyword evidence="3" id="KW-1185">Reference proteome</keyword>
<accession>A0A9P4IMN5</accession>
<evidence type="ECO:0000313" key="2">
    <source>
        <dbReference type="EMBL" id="KAF2101252.1"/>
    </source>
</evidence>
<dbReference type="PANTHER" id="PTHR42029">
    <property type="entry name" value="AN04G07800"/>
    <property type="match status" value="1"/>
</dbReference>
<protein>
    <submittedName>
        <fullName evidence="2">Uncharacterized protein</fullName>
    </submittedName>
</protein>
<dbReference type="PANTHER" id="PTHR42029:SF3">
    <property type="entry name" value="AN04G07800"/>
    <property type="match status" value="1"/>
</dbReference>
<name>A0A9P4IMN5_9PEZI</name>